<protein>
    <recommendedName>
        <fullName evidence="3">lysozyme</fullName>
        <ecNumber evidence="3">3.2.1.17</ecNumber>
    </recommendedName>
</protein>
<dbReference type="PRINTS" id="PR00137">
    <property type="entry name" value="LYSOZYME"/>
</dbReference>
<dbReference type="GO" id="GO:0003796">
    <property type="term" value="F:lysozyme activity"/>
    <property type="evidence" value="ECO:0007669"/>
    <property type="project" value="UniProtKB-EC"/>
</dbReference>
<dbReference type="Pfam" id="PF00062">
    <property type="entry name" value="Lys"/>
    <property type="match status" value="1"/>
</dbReference>
<evidence type="ECO:0000256" key="6">
    <source>
        <dbReference type="ARBA" id="ARBA00022801"/>
    </source>
</evidence>
<evidence type="ECO:0000256" key="1">
    <source>
        <dbReference type="ARBA" id="ARBA00000632"/>
    </source>
</evidence>
<keyword evidence="6" id="KW-0378">Hydrolase</keyword>
<dbReference type="EMBL" id="JAGXEW010000003">
    <property type="protein sequence ID" value="KAK1173523.1"/>
    <property type="molecule type" value="Genomic_DNA"/>
</dbReference>
<evidence type="ECO:0000256" key="3">
    <source>
        <dbReference type="ARBA" id="ARBA00012732"/>
    </source>
</evidence>
<evidence type="ECO:0000256" key="2">
    <source>
        <dbReference type="ARBA" id="ARBA00010859"/>
    </source>
</evidence>
<evidence type="ECO:0000256" key="8">
    <source>
        <dbReference type="ARBA" id="ARBA00023295"/>
    </source>
</evidence>
<accession>A0AAD8GFK4</accession>
<feature type="chain" id="PRO_5041972016" description="lysozyme" evidence="10">
    <location>
        <begin position="22"/>
        <end position="163"/>
    </location>
</feature>
<dbReference type="Gene3D" id="1.10.530.10">
    <property type="match status" value="1"/>
</dbReference>
<dbReference type="InterPro" id="IPR019799">
    <property type="entry name" value="Glyco_hydro_22_CS"/>
</dbReference>
<keyword evidence="13" id="KW-1185">Reference proteome</keyword>
<comment type="catalytic activity">
    <reaction evidence="1">
        <text>Hydrolysis of (1-&gt;4)-beta-linkages between N-acetylmuramic acid and N-acetyl-D-glucosamine residues in a peptidoglycan and between N-acetyl-D-glucosamine residues in chitodextrins.</text>
        <dbReference type="EC" id="3.2.1.17"/>
    </reaction>
</comment>
<dbReference type="EC" id="3.2.1.17" evidence="3"/>
<dbReference type="PRINTS" id="PR00135">
    <property type="entry name" value="LYZLACT"/>
</dbReference>
<comment type="similarity">
    <text evidence="2 9">Belongs to the glycosyl hydrolase 22 family.</text>
</comment>
<evidence type="ECO:0000256" key="10">
    <source>
        <dbReference type="SAM" id="SignalP"/>
    </source>
</evidence>
<name>A0AAD8GFK4_ACIOX</name>
<dbReference type="FunFam" id="1.10.530.10:FF:000001">
    <property type="entry name" value="Lysozyme C"/>
    <property type="match status" value="1"/>
</dbReference>
<comment type="caution">
    <text evidence="12">The sequence shown here is derived from an EMBL/GenBank/DDBJ whole genome shotgun (WGS) entry which is preliminary data.</text>
</comment>
<dbReference type="SMART" id="SM00263">
    <property type="entry name" value="LYZ1"/>
    <property type="match status" value="1"/>
</dbReference>
<organism evidence="12 13">
    <name type="scientific">Acipenser oxyrinchus oxyrinchus</name>
    <dbReference type="NCBI Taxonomy" id="40147"/>
    <lineage>
        <taxon>Eukaryota</taxon>
        <taxon>Metazoa</taxon>
        <taxon>Chordata</taxon>
        <taxon>Craniata</taxon>
        <taxon>Vertebrata</taxon>
        <taxon>Euteleostomi</taxon>
        <taxon>Actinopterygii</taxon>
        <taxon>Chondrostei</taxon>
        <taxon>Acipenseriformes</taxon>
        <taxon>Acipenseridae</taxon>
        <taxon>Acipenser</taxon>
    </lineage>
</organism>
<proteinExistence type="inferred from homology"/>
<dbReference type="PANTHER" id="PTHR11407">
    <property type="entry name" value="LYSOZYME C"/>
    <property type="match status" value="1"/>
</dbReference>
<dbReference type="InterPro" id="IPR001916">
    <property type="entry name" value="Glyco_hydro_22"/>
</dbReference>
<keyword evidence="8" id="KW-0326">Glycosidase</keyword>
<dbReference type="InterPro" id="IPR023346">
    <property type="entry name" value="Lysozyme-like_dom_sf"/>
</dbReference>
<dbReference type="CDD" id="cd16897">
    <property type="entry name" value="LYZ_C"/>
    <property type="match status" value="1"/>
</dbReference>
<dbReference type="Proteomes" id="UP001230051">
    <property type="component" value="Unassembled WGS sequence"/>
</dbReference>
<dbReference type="GO" id="GO:0031640">
    <property type="term" value="P:killing of cells of another organism"/>
    <property type="evidence" value="ECO:0007669"/>
    <property type="project" value="UniProtKB-KW"/>
</dbReference>
<sequence length="163" mass="18469">MQSSTVLKTLFVTILCMVVNGKVFERCELAKKLKISGLDGYQGYSLPNWVCLSFYESHFNTRAVNHNTDQSTDYGIFQINSRWWCEDGKTPRSKNACHIPCSRLLDDDITDDIQCAKRVVRDPNGMKAWVAWRKFCEGQDLTKYTAGCGVTAKNNWVGSANIL</sequence>
<dbReference type="GO" id="GO:0042742">
    <property type="term" value="P:defense response to bacterium"/>
    <property type="evidence" value="ECO:0007669"/>
    <property type="project" value="UniProtKB-KW"/>
</dbReference>
<feature type="signal peptide" evidence="10">
    <location>
        <begin position="1"/>
        <end position="21"/>
    </location>
</feature>
<gene>
    <name evidence="12" type="ORF">AOXY_G3659</name>
</gene>
<evidence type="ECO:0000259" key="11">
    <source>
        <dbReference type="PROSITE" id="PS00128"/>
    </source>
</evidence>
<evidence type="ECO:0000256" key="9">
    <source>
        <dbReference type="RuleBase" id="RU004440"/>
    </source>
</evidence>
<evidence type="ECO:0000256" key="5">
    <source>
        <dbReference type="ARBA" id="ARBA00022638"/>
    </source>
</evidence>
<keyword evidence="7" id="KW-1015">Disulfide bond</keyword>
<feature type="domain" description="Glycosyl hydrolases family 22 (GH22)" evidence="11">
    <location>
        <begin position="97"/>
        <end position="115"/>
    </location>
</feature>
<keyword evidence="5" id="KW-0081">Bacteriolytic enzyme</keyword>
<evidence type="ECO:0000256" key="4">
    <source>
        <dbReference type="ARBA" id="ARBA00022529"/>
    </source>
</evidence>
<dbReference type="AlphaFoldDB" id="A0AAD8GFK4"/>
<dbReference type="PROSITE" id="PS51348">
    <property type="entry name" value="GLYCOSYL_HYDROL_F22_2"/>
    <property type="match status" value="1"/>
</dbReference>
<keyword evidence="4" id="KW-0929">Antimicrobial</keyword>
<dbReference type="PROSITE" id="PS00128">
    <property type="entry name" value="GLYCOSYL_HYDROL_F22_1"/>
    <property type="match status" value="1"/>
</dbReference>
<dbReference type="SUPFAM" id="SSF53955">
    <property type="entry name" value="Lysozyme-like"/>
    <property type="match status" value="1"/>
</dbReference>
<evidence type="ECO:0000313" key="12">
    <source>
        <dbReference type="EMBL" id="KAK1173523.1"/>
    </source>
</evidence>
<dbReference type="PANTHER" id="PTHR11407:SF28">
    <property type="entry name" value="LYSOZYME C"/>
    <property type="match status" value="1"/>
</dbReference>
<keyword evidence="10" id="KW-0732">Signal</keyword>
<evidence type="ECO:0000256" key="7">
    <source>
        <dbReference type="ARBA" id="ARBA00023157"/>
    </source>
</evidence>
<evidence type="ECO:0000313" key="13">
    <source>
        <dbReference type="Proteomes" id="UP001230051"/>
    </source>
</evidence>
<dbReference type="InterPro" id="IPR000974">
    <property type="entry name" value="Glyco_hydro_22_lys"/>
</dbReference>
<reference evidence="12" key="1">
    <citation type="submission" date="2022-02" db="EMBL/GenBank/DDBJ databases">
        <title>Atlantic sturgeon de novo genome assembly.</title>
        <authorList>
            <person name="Stock M."/>
            <person name="Klopp C."/>
            <person name="Guiguen Y."/>
            <person name="Cabau C."/>
            <person name="Parinello H."/>
            <person name="Santidrian Yebra-Pimentel E."/>
            <person name="Kuhl H."/>
            <person name="Dirks R.P."/>
            <person name="Guessner J."/>
            <person name="Wuertz S."/>
            <person name="Du K."/>
            <person name="Schartl M."/>
        </authorList>
    </citation>
    <scope>NUCLEOTIDE SEQUENCE</scope>
    <source>
        <strain evidence="12">STURGEONOMICS-FGT-2020</strain>
        <tissue evidence="12">Whole blood</tissue>
    </source>
</reference>